<keyword evidence="1" id="KW-0378">Hydrolase</keyword>
<dbReference type="GO" id="GO:0004519">
    <property type="term" value="F:endonuclease activity"/>
    <property type="evidence" value="ECO:0007669"/>
    <property type="project" value="UniProtKB-KW"/>
</dbReference>
<dbReference type="InterPro" id="IPR027434">
    <property type="entry name" value="Homing_endonucl"/>
</dbReference>
<reference evidence="1 3" key="2">
    <citation type="journal article" date="2011" name="Nucleic Acids Res.">
        <title>Insights into the evolution of Archaea and eukaryotic protein modifier systems revealed by the genome of a novel archaeal group.</title>
        <authorList>
            <person name="Nunoura T."/>
            <person name="Takaki Y."/>
            <person name="Kakuta J."/>
            <person name="Nishi S."/>
            <person name="Sugahara J."/>
            <person name="Kazama H."/>
            <person name="Chee G."/>
            <person name="Hattori M."/>
            <person name="Kanai A."/>
            <person name="Atomi H."/>
            <person name="Takai K."/>
            <person name="Takami H."/>
        </authorList>
    </citation>
    <scope>NUCLEOTIDE SEQUENCE [LARGE SCALE GENOMIC DNA]</scope>
</reference>
<dbReference type="SUPFAM" id="SSF55608">
    <property type="entry name" value="Homing endonucleases"/>
    <property type="match status" value="1"/>
</dbReference>
<name>E6N820_CALS0</name>
<dbReference type="AlphaFoldDB" id="E6N820"/>
<evidence type="ECO:0000313" key="3">
    <source>
        <dbReference type="Proteomes" id="UP000008120"/>
    </source>
</evidence>
<dbReference type="EMBL" id="AP011865">
    <property type="protein sequence ID" value="BAJ48439.1"/>
    <property type="molecule type" value="Genomic_DNA"/>
</dbReference>
<dbReference type="EMBL" id="BA000048">
    <property type="protein sequence ID" value="BAJ51199.1"/>
    <property type="molecule type" value="Genomic_DNA"/>
</dbReference>
<proteinExistence type="predicted"/>
<keyword evidence="1" id="KW-0540">Nuclease</keyword>
<dbReference type="Gene3D" id="3.10.28.10">
    <property type="entry name" value="Homing endonucleases"/>
    <property type="match status" value="1"/>
</dbReference>
<reference evidence="1 3" key="1">
    <citation type="journal article" date="2005" name="Environ. Microbiol.">
        <title>Genetic and functional properties of uncultivated thermophilic crenarchaeotes from a subsurface gold mine as revealed by analysis of genome fragments.</title>
        <authorList>
            <person name="Nunoura T."/>
            <person name="Hirayama H."/>
            <person name="Takami H."/>
            <person name="Oida H."/>
            <person name="Nishi S."/>
            <person name="Shimamura S."/>
            <person name="Suzuki Y."/>
            <person name="Inagaki F."/>
            <person name="Takai K."/>
            <person name="Nealson K.H."/>
            <person name="Horikoshi K."/>
        </authorList>
    </citation>
    <scope>NUCLEOTIDE SEQUENCE [LARGE SCALE GENOMIC DNA]</scope>
</reference>
<gene>
    <name evidence="2" type="ORF">CSUB_C1348</name>
    <name evidence="1" type="ORF">HGMM_F29A12C15</name>
</gene>
<keyword evidence="1" id="KW-0255">Endonuclease</keyword>
<evidence type="ECO:0000313" key="1">
    <source>
        <dbReference type="EMBL" id="BAJ48439.1"/>
    </source>
</evidence>
<dbReference type="BioCyc" id="CCAL311458:G131R-1365-MONOMER"/>
<protein>
    <submittedName>
        <fullName evidence="1">Homing endonuclease</fullName>
    </submittedName>
</protein>
<dbReference type="Proteomes" id="UP000008120">
    <property type="component" value="Chromosome"/>
</dbReference>
<evidence type="ECO:0000313" key="2">
    <source>
        <dbReference type="EMBL" id="BAJ51199.1"/>
    </source>
</evidence>
<organism evidence="1 3">
    <name type="scientific">Caldiarchaeum subterraneum</name>
    <dbReference type="NCBI Taxonomy" id="311458"/>
    <lineage>
        <taxon>Archaea</taxon>
        <taxon>Nitrososphaerota</taxon>
        <taxon>Candidatus Caldarchaeales</taxon>
        <taxon>Candidatus Caldarchaeaceae</taxon>
        <taxon>Candidatus Caldarchaeum</taxon>
    </lineage>
</organism>
<dbReference type="KEGG" id="csu:CSUB_C1348"/>
<sequence length="241" mass="28144">MESPAKTKLSDYPYLVTVIEKEAYIAGALRDGYVGKYTDNHGKIHYVITVYNKDVYWLHQLAEFFETIYGVKPKLNITPNRTPYLRLYSRTLVQYFAEKFGHPIGKQTNWGTPMFIKQSYDENLWISYIAGYFDAEGGIDINRRQIKFHTSWDGDTCPPLMDIKIALARFFEIRTGEVCMYRNDKGNIPRFVLRILKADNERFFKTFPFLNKIKIQRLLKIMPERSQPQDSSPAEEGGPEN</sequence>
<accession>E6N820</accession>